<keyword evidence="4 12" id="KW-0863">Zinc-finger</keyword>
<dbReference type="GO" id="GO:0008420">
    <property type="term" value="F:RNA polymerase II CTD heptapeptide repeat phosphatase activity"/>
    <property type="evidence" value="ECO:0007669"/>
    <property type="project" value="UniProtKB-UniRule"/>
</dbReference>
<evidence type="ECO:0000313" key="15">
    <source>
        <dbReference type="EMBL" id="KAF3489578.1"/>
    </source>
</evidence>
<comment type="caution">
    <text evidence="15">The sequence shown here is derived from an EMBL/GenBank/DDBJ whole genome shotgun (WGS) entry which is preliminary data.</text>
</comment>
<keyword evidence="8 12" id="KW-0539">Nucleus</keyword>
<evidence type="ECO:0000313" key="16">
    <source>
        <dbReference type="Proteomes" id="UP000712600"/>
    </source>
</evidence>
<evidence type="ECO:0000256" key="6">
    <source>
        <dbReference type="ARBA" id="ARBA00022833"/>
    </source>
</evidence>
<dbReference type="PANTHER" id="PTHR14732">
    <property type="entry name" value="RNA POLYMERASE II SUBUNIT B1 CTD PHOSPHATASE RPAP2-RELATED"/>
    <property type="match status" value="1"/>
</dbReference>
<feature type="domain" description="RTR1-type" evidence="14">
    <location>
        <begin position="32"/>
        <end position="183"/>
    </location>
</feature>
<dbReference type="GO" id="GO:0005634">
    <property type="term" value="C:nucleus"/>
    <property type="evidence" value="ECO:0007669"/>
    <property type="project" value="UniProtKB-SubCell"/>
</dbReference>
<evidence type="ECO:0000256" key="10">
    <source>
        <dbReference type="ARBA" id="ARBA00048336"/>
    </source>
</evidence>
<evidence type="ECO:0000256" key="1">
    <source>
        <dbReference type="ARBA" id="ARBA00004123"/>
    </source>
</evidence>
<feature type="region of interest" description="Disordered" evidence="13">
    <location>
        <begin position="93"/>
        <end position="114"/>
    </location>
</feature>
<dbReference type="PROSITE" id="PS51479">
    <property type="entry name" value="ZF_RTR1"/>
    <property type="match status" value="1"/>
</dbReference>
<dbReference type="InterPro" id="IPR039693">
    <property type="entry name" value="Rtr1/RPAP2"/>
</dbReference>
<dbReference type="InterPro" id="IPR038534">
    <property type="entry name" value="Rtr1/RPAP2_sf"/>
</dbReference>
<gene>
    <name evidence="15" type="ORF">F2Q69_00056213</name>
</gene>
<keyword evidence="7 12" id="KW-0904">Protein phosphatase</keyword>
<keyword evidence="6 12" id="KW-0862">Zinc</keyword>
<evidence type="ECO:0000256" key="13">
    <source>
        <dbReference type="SAM" id="MobiDB-lite"/>
    </source>
</evidence>
<protein>
    <recommendedName>
        <fullName evidence="12">RNA polymerase II subunit B1 CTD phosphatase RPAP2 homolog</fullName>
        <ecNumber evidence="12">3.1.3.16</ecNumber>
    </recommendedName>
</protein>
<dbReference type="Proteomes" id="UP000712600">
    <property type="component" value="Unassembled WGS sequence"/>
</dbReference>
<dbReference type="InterPro" id="IPR007308">
    <property type="entry name" value="Rtr1/RPAP2_dom"/>
</dbReference>
<dbReference type="EMBL" id="QGKX02002183">
    <property type="protein sequence ID" value="KAF3489578.1"/>
    <property type="molecule type" value="Genomic_DNA"/>
</dbReference>
<dbReference type="GO" id="GO:0043175">
    <property type="term" value="F:RNA polymerase core enzyme binding"/>
    <property type="evidence" value="ECO:0007669"/>
    <property type="project" value="UniProtKB-UniRule"/>
</dbReference>
<sequence>MAKDQLITINDAVHKLQLAMLDDITDQKHLFAAGTLISRSDYEDVITERTIAKLCGYPLCRSSPLSNVSRKGKYQISISEHKVYDLKGCFKESPQRKKTSPIGESERSEGGKVSKEQIAVSPALKKSRSLEILWWLLITPFSADMCGNILSMHSVYLDGFEAYYECAGFRRRLEFDEQRESGKGQTFATDFEQTAVLPSYCKHREMEKDIKNCMLDEMGLECSAIMIQCRI</sequence>
<evidence type="ECO:0000256" key="7">
    <source>
        <dbReference type="ARBA" id="ARBA00022912"/>
    </source>
</evidence>
<name>A0A8S9N753_BRACR</name>
<evidence type="ECO:0000256" key="9">
    <source>
        <dbReference type="ARBA" id="ARBA00047761"/>
    </source>
</evidence>
<evidence type="ECO:0000256" key="4">
    <source>
        <dbReference type="ARBA" id="ARBA00022771"/>
    </source>
</evidence>
<evidence type="ECO:0000256" key="2">
    <source>
        <dbReference type="ARBA" id="ARBA00005676"/>
    </source>
</evidence>
<evidence type="ECO:0000259" key="14">
    <source>
        <dbReference type="PROSITE" id="PS51479"/>
    </source>
</evidence>
<dbReference type="Gene3D" id="1.25.40.820">
    <property type="match status" value="1"/>
</dbReference>
<dbReference type="Pfam" id="PF04181">
    <property type="entry name" value="RPAP2_Rtr1"/>
    <property type="match status" value="1"/>
</dbReference>
<proteinExistence type="inferred from homology"/>
<keyword evidence="3 12" id="KW-0479">Metal-binding</keyword>
<evidence type="ECO:0000256" key="5">
    <source>
        <dbReference type="ARBA" id="ARBA00022801"/>
    </source>
</evidence>
<comment type="catalytic activity">
    <reaction evidence="10 12">
        <text>O-phospho-L-threonyl-[protein] + H2O = L-threonyl-[protein] + phosphate</text>
        <dbReference type="Rhea" id="RHEA:47004"/>
        <dbReference type="Rhea" id="RHEA-COMP:11060"/>
        <dbReference type="Rhea" id="RHEA-COMP:11605"/>
        <dbReference type="ChEBI" id="CHEBI:15377"/>
        <dbReference type="ChEBI" id="CHEBI:30013"/>
        <dbReference type="ChEBI" id="CHEBI:43474"/>
        <dbReference type="ChEBI" id="CHEBI:61977"/>
        <dbReference type="EC" id="3.1.3.16"/>
    </reaction>
</comment>
<comment type="catalytic activity">
    <reaction evidence="9 12">
        <text>O-phospho-L-seryl-[protein] + H2O = L-seryl-[protein] + phosphate</text>
        <dbReference type="Rhea" id="RHEA:20629"/>
        <dbReference type="Rhea" id="RHEA-COMP:9863"/>
        <dbReference type="Rhea" id="RHEA-COMP:11604"/>
        <dbReference type="ChEBI" id="CHEBI:15377"/>
        <dbReference type="ChEBI" id="CHEBI:29999"/>
        <dbReference type="ChEBI" id="CHEBI:43474"/>
        <dbReference type="ChEBI" id="CHEBI:83421"/>
        <dbReference type="EC" id="3.1.3.16"/>
    </reaction>
</comment>
<evidence type="ECO:0000256" key="8">
    <source>
        <dbReference type="ARBA" id="ARBA00023242"/>
    </source>
</evidence>
<keyword evidence="5 12" id="KW-0378">Hydrolase</keyword>
<evidence type="ECO:0000256" key="11">
    <source>
        <dbReference type="PROSITE-ProRule" id="PRU00812"/>
    </source>
</evidence>
<organism evidence="15 16">
    <name type="scientific">Brassica cretica</name>
    <name type="common">Mustard</name>
    <dbReference type="NCBI Taxonomy" id="69181"/>
    <lineage>
        <taxon>Eukaryota</taxon>
        <taxon>Viridiplantae</taxon>
        <taxon>Streptophyta</taxon>
        <taxon>Embryophyta</taxon>
        <taxon>Tracheophyta</taxon>
        <taxon>Spermatophyta</taxon>
        <taxon>Magnoliopsida</taxon>
        <taxon>eudicotyledons</taxon>
        <taxon>Gunneridae</taxon>
        <taxon>Pentapetalae</taxon>
        <taxon>rosids</taxon>
        <taxon>malvids</taxon>
        <taxon>Brassicales</taxon>
        <taxon>Brassicaceae</taxon>
        <taxon>Brassiceae</taxon>
        <taxon>Brassica</taxon>
    </lineage>
</organism>
<comment type="similarity">
    <text evidence="2 11 12">Belongs to the RPAP2 family.</text>
</comment>
<dbReference type="GO" id="GO:0005737">
    <property type="term" value="C:cytoplasm"/>
    <property type="evidence" value="ECO:0007669"/>
    <property type="project" value="TreeGrafter"/>
</dbReference>
<reference evidence="15" key="1">
    <citation type="submission" date="2019-12" db="EMBL/GenBank/DDBJ databases">
        <title>Genome sequencing and annotation of Brassica cretica.</title>
        <authorList>
            <person name="Studholme D.J."/>
            <person name="Sarris P."/>
        </authorList>
    </citation>
    <scope>NUCLEOTIDE SEQUENCE</scope>
    <source>
        <strain evidence="15">PFS-109/04</strain>
        <tissue evidence="15">Leaf</tissue>
    </source>
</reference>
<comment type="function">
    <text evidence="12">Putative RNA polymerase II subunit B1 C-terminal domain (CTD) phosphatase involved in RNA polymerase II transcription regulation.</text>
</comment>
<dbReference type="GO" id="GO:0008270">
    <property type="term" value="F:zinc ion binding"/>
    <property type="evidence" value="ECO:0007669"/>
    <property type="project" value="UniProtKB-KW"/>
</dbReference>
<evidence type="ECO:0000256" key="12">
    <source>
        <dbReference type="RuleBase" id="RU367080"/>
    </source>
</evidence>
<dbReference type="AlphaFoldDB" id="A0A8S9N753"/>
<evidence type="ECO:0000256" key="3">
    <source>
        <dbReference type="ARBA" id="ARBA00022723"/>
    </source>
</evidence>
<feature type="compositionally biased region" description="Basic and acidic residues" evidence="13">
    <location>
        <begin position="104"/>
        <end position="114"/>
    </location>
</feature>
<dbReference type="EC" id="3.1.3.16" evidence="12"/>
<comment type="subcellular location">
    <subcellularLocation>
        <location evidence="1 12">Nucleus</location>
    </subcellularLocation>
</comment>
<accession>A0A8S9N753</accession>
<dbReference type="PANTHER" id="PTHR14732:SF0">
    <property type="entry name" value="RNA POLYMERASE II SUBUNIT B1 CTD PHOSPHATASE RPAP2-RELATED"/>
    <property type="match status" value="1"/>
</dbReference>